<feature type="signal peptide" evidence="2">
    <location>
        <begin position="1"/>
        <end position="18"/>
    </location>
</feature>
<feature type="chain" id="PRO_5041433394" evidence="2">
    <location>
        <begin position="19"/>
        <end position="100"/>
    </location>
</feature>
<name>A0AA38HER4_9TREE</name>
<evidence type="ECO:0000313" key="3">
    <source>
        <dbReference type="EMBL" id="KAI9638044.1"/>
    </source>
</evidence>
<protein>
    <submittedName>
        <fullName evidence="3">Uncharacterized protein</fullName>
    </submittedName>
</protein>
<proteinExistence type="predicted"/>
<feature type="compositionally biased region" description="Basic and acidic residues" evidence="1">
    <location>
        <begin position="23"/>
        <end position="32"/>
    </location>
</feature>
<evidence type="ECO:0000313" key="4">
    <source>
        <dbReference type="Proteomes" id="UP001164286"/>
    </source>
</evidence>
<accession>A0AA38HER4</accession>
<keyword evidence="2" id="KW-0732">Signal</keyword>
<dbReference type="GeneID" id="77731186"/>
<dbReference type="Proteomes" id="UP001164286">
    <property type="component" value="Unassembled WGS sequence"/>
</dbReference>
<dbReference type="RefSeq" id="XP_052947821.1">
    <property type="nucleotide sequence ID" value="XM_053091981.1"/>
</dbReference>
<sequence length="100" mass="9465">MRPTSFGIALALITAVSASGLAGRHEGHDHGDTSMSMSSNGTAASSTSSIPSSASASATSSISAAGAAAASSGAASLHITRPGALTGALAIVDYDGTMKG</sequence>
<gene>
    <name evidence="3" type="ORF">MKK02DRAFT_42426</name>
</gene>
<evidence type="ECO:0000256" key="1">
    <source>
        <dbReference type="SAM" id="MobiDB-lite"/>
    </source>
</evidence>
<feature type="region of interest" description="Disordered" evidence="1">
    <location>
        <begin position="22"/>
        <end position="55"/>
    </location>
</feature>
<evidence type="ECO:0000256" key="2">
    <source>
        <dbReference type="SAM" id="SignalP"/>
    </source>
</evidence>
<organism evidence="3 4">
    <name type="scientific">Dioszegia hungarica</name>
    <dbReference type="NCBI Taxonomy" id="4972"/>
    <lineage>
        <taxon>Eukaryota</taxon>
        <taxon>Fungi</taxon>
        <taxon>Dikarya</taxon>
        <taxon>Basidiomycota</taxon>
        <taxon>Agaricomycotina</taxon>
        <taxon>Tremellomycetes</taxon>
        <taxon>Tremellales</taxon>
        <taxon>Bulleribasidiaceae</taxon>
        <taxon>Dioszegia</taxon>
    </lineage>
</organism>
<feature type="compositionally biased region" description="Low complexity" evidence="1">
    <location>
        <begin position="33"/>
        <end position="55"/>
    </location>
</feature>
<keyword evidence="4" id="KW-1185">Reference proteome</keyword>
<comment type="caution">
    <text evidence="3">The sequence shown here is derived from an EMBL/GenBank/DDBJ whole genome shotgun (WGS) entry which is preliminary data.</text>
</comment>
<reference evidence="3" key="1">
    <citation type="journal article" date="2022" name="G3 (Bethesda)">
        <title>High quality genome of the basidiomycete yeast Dioszegia hungarica PDD-24b-2 isolated from cloud water.</title>
        <authorList>
            <person name="Jarrige D."/>
            <person name="Haridas S."/>
            <person name="Bleykasten-Grosshans C."/>
            <person name="Joly M."/>
            <person name="Nadalig T."/>
            <person name="Sancelme M."/>
            <person name="Vuilleumier S."/>
            <person name="Grigoriev I.V."/>
            <person name="Amato P."/>
            <person name="Bringel F."/>
        </authorList>
    </citation>
    <scope>NUCLEOTIDE SEQUENCE</scope>
    <source>
        <strain evidence="3">PDD-24b-2</strain>
    </source>
</reference>
<dbReference type="AlphaFoldDB" id="A0AA38HER4"/>
<dbReference type="EMBL" id="JAKWFO010000003">
    <property type="protein sequence ID" value="KAI9638044.1"/>
    <property type="molecule type" value="Genomic_DNA"/>
</dbReference>